<evidence type="ECO:0000256" key="3">
    <source>
        <dbReference type="ARBA" id="ARBA00022729"/>
    </source>
</evidence>
<dbReference type="InterPro" id="IPR051918">
    <property type="entry name" value="STPP_CPPED1"/>
</dbReference>
<keyword evidence="6" id="KW-0812">Transmembrane</keyword>
<feature type="compositionally biased region" description="Gly residues" evidence="5">
    <location>
        <begin position="812"/>
        <end position="828"/>
    </location>
</feature>
<name>A0ABT8KEP7_9MICO</name>
<evidence type="ECO:0000259" key="8">
    <source>
        <dbReference type="PROSITE" id="PS50847"/>
    </source>
</evidence>
<feature type="region of interest" description="Disordered" evidence="5">
    <location>
        <begin position="788"/>
        <end position="848"/>
    </location>
</feature>
<evidence type="ECO:0000256" key="7">
    <source>
        <dbReference type="SAM" id="SignalP"/>
    </source>
</evidence>
<evidence type="ECO:0000256" key="5">
    <source>
        <dbReference type="SAM" id="MobiDB-lite"/>
    </source>
</evidence>
<dbReference type="Gene3D" id="2.60.120.200">
    <property type="match status" value="1"/>
</dbReference>
<dbReference type="InterPro" id="IPR013320">
    <property type="entry name" value="ConA-like_dom_sf"/>
</dbReference>
<feature type="transmembrane region" description="Helical" evidence="6">
    <location>
        <begin position="854"/>
        <end position="875"/>
    </location>
</feature>
<feature type="chain" id="PRO_5046470082" evidence="7">
    <location>
        <begin position="43"/>
        <end position="881"/>
    </location>
</feature>
<dbReference type="InterPro" id="IPR019931">
    <property type="entry name" value="LPXTG_anchor"/>
</dbReference>
<dbReference type="Proteomes" id="UP001174208">
    <property type="component" value="Unassembled WGS sequence"/>
</dbReference>
<accession>A0ABT8KEP7</accession>
<keyword evidence="6" id="KW-1133">Transmembrane helix</keyword>
<gene>
    <name evidence="9" type="ORF">P5G50_15900</name>
</gene>
<keyword evidence="4" id="KW-0572">Peptidoglycan-anchor</keyword>
<dbReference type="PANTHER" id="PTHR43143:SF5">
    <property type="entry name" value="SECRETED PROTEIN"/>
    <property type="match status" value="1"/>
</dbReference>
<dbReference type="EMBL" id="JAROCF010000001">
    <property type="protein sequence ID" value="MDN4615935.1"/>
    <property type="molecule type" value="Genomic_DNA"/>
</dbReference>
<evidence type="ECO:0000256" key="2">
    <source>
        <dbReference type="ARBA" id="ARBA00022525"/>
    </source>
</evidence>
<reference evidence="9" key="1">
    <citation type="submission" date="2023-06" db="EMBL/GenBank/DDBJ databases">
        <title>MT1 and MT2 Draft Genomes of Novel Species.</title>
        <authorList>
            <person name="Venkateswaran K."/>
        </authorList>
    </citation>
    <scope>NUCLEOTIDE SEQUENCE</scope>
    <source>
        <strain evidence="9">F6_8S_P_1B</strain>
    </source>
</reference>
<dbReference type="InterPro" id="IPR004843">
    <property type="entry name" value="Calcineurin-like_PHP"/>
</dbReference>
<sequence>MASPSRRQSSLSSRVRRTVAAATLGALGLTAAVAATAVPASAAPAPAAGDLGSRFTLAVLPDTQFYSRYSADQFTPRYGTDPFAVQTDWLTKNADALQIPFVTHLGDVVDQVHRDVEWQAADRAIQTLDDAKLPYSILAGNHDVRNSNDNLYDDQYNLANEPFLKWFGAGRAAGVSTFEGSDPTGFNQFHIFEADGQQYLVLALSWRASDATLAWANQVLKDHPTLPAILTTHQVINIAADGETPLETDYGLRLWDKLIRSNDQIFLTLNGHFHGASRLTKTNDFGHAVTEVVIDYQMAYEGGDGYLGLYEFDLTNDRINVQTASPWVKFKPQDALTRYDQLFQEGPQQQFSIPIDFSERFKGFAPDFAAGPADTPSLAQKARSILEDGFTGPDPISTEFPGATADFPEVDGTLAHWRFNGVKGTVGTETVIEDVAGDNDLHRADPAATNSVGTTLEDVTVASGDVHGYSSDGSAACFANSSGSRYSYLTTAADAPVNDADLSKGFTIETFVKMDASWDAAANGWSKFLVHTGNRSRIDGFAQTPWDYTASPTALGISNLREFQWTGVPQDPTKGDRTAWSGEIMPGAWSHVAIVGEEDGTLTMYVDGAPVLRNTSDALGLAANPHMPWIIGADWVDDAARNGWNGCVGETRIIDHATGPDEWLTARADLTGLTLTGAPTGQLPAGSTVAALSGTGLPGATVTVRPAGAAAAAVAATDVDAARAAVAVAETTALAADASATAVVGDDGKWTARFAQPLTAGSYDLAVAQSLGTRSADPARVTFSIAAAPGEVPPGETPPGQTPPGQTPPGGEVPGGQVPGGDAPGGDESGTDDPATADPAASAQDELASTGSDLVLPAILALLALVAGGAGVILARRRRSA</sequence>
<keyword evidence="3 7" id="KW-0732">Signal</keyword>
<evidence type="ECO:0000313" key="10">
    <source>
        <dbReference type="Proteomes" id="UP001174208"/>
    </source>
</evidence>
<protein>
    <submittedName>
        <fullName evidence="9">Metallophosphoesterase</fullName>
    </submittedName>
</protein>
<evidence type="ECO:0000256" key="4">
    <source>
        <dbReference type="ARBA" id="ARBA00023088"/>
    </source>
</evidence>
<dbReference type="PROSITE" id="PS50847">
    <property type="entry name" value="GRAM_POS_ANCHORING"/>
    <property type="match status" value="1"/>
</dbReference>
<evidence type="ECO:0000313" key="9">
    <source>
        <dbReference type="EMBL" id="MDN4615935.1"/>
    </source>
</evidence>
<organism evidence="9 10">
    <name type="scientific">Leifsonia williamsii</name>
    <dbReference type="NCBI Taxonomy" id="3035919"/>
    <lineage>
        <taxon>Bacteria</taxon>
        <taxon>Bacillati</taxon>
        <taxon>Actinomycetota</taxon>
        <taxon>Actinomycetes</taxon>
        <taxon>Micrococcales</taxon>
        <taxon>Microbacteriaceae</taxon>
        <taxon>Leifsonia</taxon>
    </lineage>
</organism>
<dbReference type="Gene3D" id="3.60.21.10">
    <property type="match status" value="1"/>
</dbReference>
<keyword evidence="1" id="KW-0134">Cell wall</keyword>
<dbReference type="NCBIfam" id="TIGR01167">
    <property type="entry name" value="LPXTG_anchor"/>
    <property type="match status" value="1"/>
</dbReference>
<dbReference type="SUPFAM" id="SSF49899">
    <property type="entry name" value="Concanavalin A-like lectins/glucanases"/>
    <property type="match status" value="1"/>
</dbReference>
<dbReference type="InterPro" id="IPR029052">
    <property type="entry name" value="Metallo-depent_PP-like"/>
</dbReference>
<feature type="signal peptide" evidence="7">
    <location>
        <begin position="1"/>
        <end position="42"/>
    </location>
</feature>
<keyword evidence="10" id="KW-1185">Reference proteome</keyword>
<feature type="compositionally biased region" description="Low complexity" evidence="5">
    <location>
        <begin position="832"/>
        <end position="841"/>
    </location>
</feature>
<dbReference type="RefSeq" id="WP_301212036.1">
    <property type="nucleotide sequence ID" value="NZ_JAROCF010000001.1"/>
</dbReference>
<evidence type="ECO:0000256" key="6">
    <source>
        <dbReference type="SAM" id="Phobius"/>
    </source>
</evidence>
<keyword evidence="2" id="KW-0964">Secreted</keyword>
<dbReference type="Pfam" id="PF00149">
    <property type="entry name" value="Metallophos"/>
    <property type="match status" value="1"/>
</dbReference>
<feature type="domain" description="Gram-positive cocci surface proteins LPxTG" evidence="8">
    <location>
        <begin position="847"/>
        <end position="881"/>
    </location>
</feature>
<evidence type="ECO:0000256" key="1">
    <source>
        <dbReference type="ARBA" id="ARBA00022512"/>
    </source>
</evidence>
<comment type="caution">
    <text evidence="9">The sequence shown here is derived from an EMBL/GenBank/DDBJ whole genome shotgun (WGS) entry which is preliminary data.</text>
</comment>
<proteinExistence type="predicted"/>
<dbReference type="SUPFAM" id="SSF56300">
    <property type="entry name" value="Metallo-dependent phosphatases"/>
    <property type="match status" value="1"/>
</dbReference>
<dbReference type="PANTHER" id="PTHR43143">
    <property type="entry name" value="METALLOPHOSPHOESTERASE, CALCINEURIN SUPERFAMILY"/>
    <property type="match status" value="1"/>
</dbReference>
<keyword evidence="6" id="KW-0472">Membrane</keyword>
<feature type="compositionally biased region" description="Pro residues" evidence="5">
    <location>
        <begin position="791"/>
        <end position="807"/>
    </location>
</feature>